<feature type="domain" description="TonB-dependent receptor-like beta-barrel" evidence="10">
    <location>
        <begin position="403"/>
        <end position="990"/>
    </location>
</feature>
<dbReference type="AlphaFoldDB" id="A0A1H2T853"/>
<dbReference type="Pfam" id="PF00593">
    <property type="entry name" value="TonB_dep_Rec_b-barrel"/>
    <property type="match status" value="1"/>
</dbReference>
<keyword evidence="2 8" id="KW-0813">Transport</keyword>
<dbReference type="SUPFAM" id="SSF49464">
    <property type="entry name" value="Carboxypeptidase regulatory domain-like"/>
    <property type="match status" value="1"/>
</dbReference>
<evidence type="ECO:0000313" key="13">
    <source>
        <dbReference type="Proteomes" id="UP000199595"/>
    </source>
</evidence>
<dbReference type="PROSITE" id="PS52016">
    <property type="entry name" value="TONB_DEPENDENT_REC_3"/>
    <property type="match status" value="1"/>
</dbReference>
<evidence type="ECO:0000256" key="7">
    <source>
        <dbReference type="ARBA" id="ARBA00023237"/>
    </source>
</evidence>
<dbReference type="InterPro" id="IPR037066">
    <property type="entry name" value="Plug_dom_sf"/>
</dbReference>
<name>A0A1H2T853_9FLAO</name>
<dbReference type="Pfam" id="PF07715">
    <property type="entry name" value="Plug"/>
    <property type="match status" value="1"/>
</dbReference>
<dbReference type="InterPro" id="IPR008969">
    <property type="entry name" value="CarboxyPept-like_regulatory"/>
</dbReference>
<dbReference type="NCBIfam" id="TIGR04056">
    <property type="entry name" value="OMP_RagA_SusC"/>
    <property type="match status" value="1"/>
</dbReference>
<dbReference type="InterPro" id="IPR039426">
    <property type="entry name" value="TonB-dep_rcpt-like"/>
</dbReference>
<evidence type="ECO:0000256" key="1">
    <source>
        <dbReference type="ARBA" id="ARBA00004571"/>
    </source>
</evidence>
<evidence type="ECO:0000256" key="2">
    <source>
        <dbReference type="ARBA" id="ARBA00022448"/>
    </source>
</evidence>
<dbReference type="RefSeq" id="WP_090119620.1">
    <property type="nucleotide sequence ID" value="NZ_FNNJ01000001.1"/>
</dbReference>
<comment type="similarity">
    <text evidence="8 9">Belongs to the TonB-dependent receptor family.</text>
</comment>
<dbReference type="GO" id="GO:0009279">
    <property type="term" value="C:cell outer membrane"/>
    <property type="evidence" value="ECO:0007669"/>
    <property type="project" value="UniProtKB-SubCell"/>
</dbReference>
<gene>
    <name evidence="12" type="ORF">SAMN05444411_101641</name>
</gene>
<organism evidence="12 13">
    <name type="scientific">Lutibacter oricola</name>
    <dbReference type="NCBI Taxonomy" id="762486"/>
    <lineage>
        <taxon>Bacteria</taxon>
        <taxon>Pseudomonadati</taxon>
        <taxon>Bacteroidota</taxon>
        <taxon>Flavobacteriia</taxon>
        <taxon>Flavobacteriales</taxon>
        <taxon>Flavobacteriaceae</taxon>
        <taxon>Lutibacter</taxon>
    </lineage>
</organism>
<comment type="subcellular location">
    <subcellularLocation>
        <location evidence="1 8">Cell outer membrane</location>
        <topology evidence="1 8">Multi-pass membrane protein</topology>
    </subcellularLocation>
</comment>
<keyword evidence="7 8" id="KW-0998">Cell outer membrane</keyword>
<dbReference type="EMBL" id="FNNJ01000001">
    <property type="protein sequence ID" value="SDW39885.1"/>
    <property type="molecule type" value="Genomic_DNA"/>
</dbReference>
<evidence type="ECO:0000256" key="4">
    <source>
        <dbReference type="ARBA" id="ARBA00022692"/>
    </source>
</evidence>
<evidence type="ECO:0000259" key="10">
    <source>
        <dbReference type="Pfam" id="PF00593"/>
    </source>
</evidence>
<dbReference type="STRING" id="762486.SAMN05444411_101641"/>
<evidence type="ECO:0000256" key="9">
    <source>
        <dbReference type="RuleBase" id="RU003357"/>
    </source>
</evidence>
<dbReference type="InterPro" id="IPR023997">
    <property type="entry name" value="TonB-dep_OMP_SusC/RagA_CS"/>
</dbReference>
<sequence length="1027" mass="113578">MNKQNRIWLLSAILIVLCVGTINAQINIGGVVTDQLGLPIPGANILEKGTTNGATTDFDGKFQLAVASKKSSIEVSFMGFQTAVLQVGDKTTFTISLKEDVAALDEVVVVGYGSMKKSDLTGSVTSVKMDDIPSKPSNSIDGLLQGQVAGVQVITSSDDPGAGATVRIRGGSSLNGGNDPLVVVDGFPIGYAGDLKQISPQDIASMEVLKDASASAIYGSRGANGVIMITTKKGAKHTTEVTVSQQNTFSSFTSDLNLWRDPVLMAELSNESRINGGFVPLYIGTEDANGVYYPSLGELKDGSWSYNTKWDDVVFRSPVSNNTNLAIRSQTDKTQFSLSTTHFTQEGVYIEDDYKKLNINLNVIHKLYDGKVSVGGNVIYSKGDRTNNSDLAYWRNPIFPVYENNDPTQDYFLAGSQDYSHPIALVENRTNTNEFKDFIGSAFVDIQLLPSLKLKTQLNYKTGQSITDYYNPKIYTEDGTFNNGSGGINNWDSEETVAETFLTYNKMFNEKHKFTAMGGFSYQYYEARSSDLKAYDFLNESLGNGNLAAGNPEKQTVANAYTETVMYSGLGRFNYVYDDKYMATFTMRADGSSKFGDNNKWAYFPSGALGWKMHQEDFIKDLDVFNELKLRASFGISGNQGISPYLINSRYGQDQYYVNGGWQTAIGPGYVVGWDSQTGKKTWGGIPNPDLKWETTRQFNIGGDFAFFDRKLKVTLDYYNKYTTDLLRERLLSPSSSYDKMWVNDGEIENQGIELTINGTIFKNEDWSFGGSLMFSKNKNEVVSLGNELSSGLTTDALTGIKYEFSGSTVEAFRAIPNILAVGQPINVFYGYRVDGIVQSEAEGLAAGLTGDLAQPGEFKYVDLNEDGVIDEDDRSIIGDPNPDFIASLNLQASYKNFDISMFFNGSFGQDIFNTKSFGEAGNMPLRWTQDNPTNSYPSLRDGRTNYMSDWYIEEGSFVRLQNLSIGYNLNDIDLPWLKRGRIFVNGTNLFTITDFKGYDPEIGTDGIYWGGYPKLRNWTLGVEFTF</sequence>
<dbReference type="Proteomes" id="UP000199595">
    <property type="component" value="Unassembled WGS sequence"/>
</dbReference>
<dbReference type="Gene3D" id="2.60.40.1120">
    <property type="entry name" value="Carboxypeptidase-like, regulatory domain"/>
    <property type="match status" value="1"/>
</dbReference>
<keyword evidence="3 8" id="KW-1134">Transmembrane beta strand</keyword>
<dbReference type="FunFam" id="2.170.130.10:FF:000008">
    <property type="entry name" value="SusC/RagA family TonB-linked outer membrane protein"/>
    <property type="match status" value="1"/>
</dbReference>
<dbReference type="SUPFAM" id="SSF56935">
    <property type="entry name" value="Porins"/>
    <property type="match status" value="1"/>
</dbReference>
<keyword evidence="6 8" id="KW-0472">Membrane</keyword>
<feature type="domain" description="TonB-dependent receptor plug" evidence="11">
    <location>
        <begin position="117"/>
        <end position="226"/>
    </location>
</feature>
<reference evidence="12 13" key="1">
    <citation type="submission" date="2016-10" db="EMBL/GenBank/DDBJ databases">
        <authorList>
            <person name="de Groot N.N."/>
        </authorList>
    </citation>
    <scope>NUCLEOTIDE SEQUENCE [LARGE SCALE GENOMIC DNA]</scope>
    <source>
        <strain evidence="12 13">DSM 24956</strain>
    </source>
</reference>
<evidence type="ECO:0000256" key="5">
    <source>
        <dbReference type="ARBA" id="ARBA00023077"/>
    </source>
</evidence>
<dbReference type="InterPro" id="IPR036942">
    <property type="entry name" value="Beta-barrel_TonB_sf"/>
</dbReference>
<keyword evidence="5 9" id="KW-0798">TonB box</keyword>
<dbReference type="OrthoDB" id="9768177at2"/>
<dbReference type="InterPro" id="IPR000531">
    <property type="entry name" value="Beta-barrel_TonB"/>
</dbReference>
<evidence type="ECO:0000256" key="8">
    <source>
        <dbReference type="PROSITE-ProRule" id="PRU01360"/>
    </source>
</evidence>
<dbReference type="Gene3D" id="2.170.130.10">
    <property type="entry name" value="TonB-dependent receptor, plug domain"/>
    <property type="match status" value="1"/>
</dbReference>
<proteinExistence type="inferred from homology"/>
<dbReference type="Pfam" id="PF13715">
    <property type="entry name" value="CarbopepD_reg_2"/>
    <property type="match status" value="1"/>
</dbReference>
<evidence type="ECO:0000256" key="3">
    <source>
        <dbReference type="ARBA" id="ARBA00022452"/>
    </source>
</evidence>
<protein>
    <submittedName>
        <fullName evidence="12">TonB-linked outer membrane protein, SusC/RagA family</fullName>
    </submittedName>
</protein>
<evidence type="ECO:0000256" key="6">
    <source>
        <dbReference type="ARBA" id="ARBA00023136"/>
    </source>
</evidence>
<evidence type="ECO:0000259" key="11">
    <source>
        <dbReference type="Pfam" id="PF07715"/>
    </source>
</evidence>
<dbReference type="NCBIfam" id="TIGR04057">
    <property type="entry name" value="SusC_RagA_signa"/>
    <property type="match status" value="1"/>
</dbReference>
<dbReference type="InterPro" id="IPR012910">
    <property type="entry name" value="Plug_dom"/>
</dbReference>
<keyword evidence="4 8" id="KW-0812">Transmembrane</keyword>
<evidence type="ECO:0000313" key="12">
    <source>
        <dbReference type="EMBL" id="SDW39885.1"/>
    </source>
</evidence>
<dbReference type="InterPro" id="IPR023996">
    <property type="entry name" value="TonB-dep_OMP_SusC/RagA"/>
</dbReference>
<dbReference type="Gene3D" id="2.40.170.20">
    <property type="entry name" value="TonB-dependent receptor, beta-barrel domain"/>
    <property type="match status" value="1"/>
</dbReference>
<keyword evidence="13" id="KW-1185">Reference proteome</keyword>
<accession>A0A1H2T853</accession>